<protein>
    <submittedName>
        <fullName evidence="2">Uncharacterized protein</fullName>
    </submittedName>
</protein>
<gene>
    <name evidence="2" type="ORF">BN877_I0105</name>
</gene>
<dbReference type="RefSeq" id="WP_022555355.1">
    <property type="nucleotide sequence ID" value="NZ_WJOL01000005.1"/>
</dbReference>
<dbReference type="KEGG" id="rir:BN877_I0105"/>
<dbReference type="HOGENOM" id="CLU_2024892_0_0_5"/>
<evidence type="ECO:0000313" key="3">
    <source>
        <dbReference type="Proteomes" id="UP000016944"/>
    </source>
</evidence>
<evidence type="ECO:0000313" key="2">
    <source>
        <dbReference type="EMBL" id="CDI07024.1"/>
    </source>
</evidence>
<feature type="transmembrane region" description="Helical" evidence="1">
    <location>
        <begin position="33"/>
        <end position="58"/>
    </location>
</feature>
<dbReference type="PATRIC" id="fig|424182.3.peg.102"/>
<proteinExistence type="predicted"/>
<feature type="transmembrane region" description="Helical" evidence="1">
    <location>
        <begin position="95"/>
        <end position="115"/>
    </location>
</feature>
<organism evidence="2 3">
    <name type="scientific">Agrobacterium pusense</name>
    <dbReference type="NCBI Taxonomy" id="648995"/>
    <lineage>
        <taxon>Bacteria</taxon>
        <taxon>Pseudomonadati</taxon>
        <taxon>Pseudomonadota</taxon>
        <taxon>Alphaproteobacteria</taxon>
        <taxon>Hyphomicrobiales</taxon>
        <taxon>Rhizobiaceae</taxon>
        <taxon>Rhizobium/Agrobacterium group</taxon>
        <taxon>Agrobacterium</taxon>
    </lineage>
</organism>
<feature type="transmembrane region" description="Helical" evidence="1">
    <location>
        <begin position="7"/>
        <end position="27"/>
    </location>
</feature>
<dbReference type="AlphaFoldDB" id="U4PZU6"/>
<dbReference type="EMBL" id="HG518322">
    <property type="protein sequence ID" value="CDI07024.1"/>
    <property type="molecule type" value="Genomic_DNA"/>
</dbReference>
<reference evidence="2 3" key="1">
    <citation type="journal article" date="2013" name="Genome Announc.">
        <title>Complete Genome Sequence of the Sesbania Symbiont and Rice Growth-Promoting Endophyte Rhizobium sp. Strain IRBG74.</title>
        <authorList>
            <person name="Crook M.B."/>
            <person name="Mitra S."/>
            <person name="Ane J.M."/>
            <person name="Sadowsky M.J."/>
            <person name="Gyaneshwar P."/>
        </authorList>
    </citation>
    <scope>NUCLEOTIDE SEQUENCE [LARGE SCALE GENOMIC DNA]</scope>
    <source>
        <strain evidence="2 3">IRBG74</strain>
    </source>
</reference>
<accession>U4PZU6</accession>
<name>U4PZU6_9HYPH</name>
<keyword evidence="1" id="KW-0472">Membrane</keyword>
<feature type="transmembrane region" description="Helical" evidence="1">
    <location>
        <begin position="65"/>
        <end position="83"/>
    </location>
</feature>
<evidence type="ECO:0000256" key="1">
    <source>
        <dbReference type="SAM" id="Phobius"/>
    </source>
</evidence>
<sequence length="122" mass="12889">MRDRIVSALTGGISLTAATVLLSWFGGSDATEIFHHGLLAMMYCTAIQGLSSFSAVALQSPAGTALYLVANAALFTAFLVLAILPSELGVGRQALFFLCTTAALAGVGFALIVYVERRRREF</sequence>
<dbReference type="Proteomes" id="UP000016944">
    <property type="component" value="Chromosome I"/>
</dbReference>
<keyword evidence="1" id="KW-1133">Transmembrane helix</keyword>
<keyword evidence="1" id="KW-0812">Transmembrane</keyword>